<dbReference type="GO" id="GO:0006260">
    <property type="term" value="P:DNA replication"/>
    <property type="evidence" value="ECO:0007669"/>
    <property type="project" value="UniProtKB-UniRule"/>
</dbReference>
<dbReference type="InterPro" id="IPR056772">
    <property type="entry name" value="RecA-like_ORC2"/>
</dbReference>
<comment type="function">
    <text evidence="1">Component of the origin recognition complex (ORC) that binds origins of replication. DNA-binding is ATP-dependent. ORC is required to assemble the pre-replication complex necessary to initiate DNA replication.</text>
</comment>
<dbReference type="GO" id="GO:0003688">
    <property type="term" value="F:DNA replication origin binding"/>
    <property type="evidence" value="ECO:0007669"/>
    <property type="project" value="UniProtKB-UniRule"/>
</dbReference>
<dbReference type="PANTHER" id="PTHR14052">
    <property type="entry name" value="ORIGIN RECOGNITION COMPLEX SUBUNIT 2"/>
    <property type="match status" value="1"/>
</dbReference>
<evidence type="ECO:0000313" key="4">
    <source>
        <dbReference type="Proteomes" id="UP000179807"/>
    </source>
</evidence>
<protein>
    <recommendedName>
        <fullName evidence="1">Origin recognition complex subunit 2</fullName>
    </recommendedName>
</protein>
<dbReference type="VEuPathDB" id="TrichDB:TRFO_03843"/>
<keyword evidence="1" id="KW-0235">DNA replication</keyword>
<dbReference type="InterPro" id="IPR007220">
    <property type="entry name" value="ORC2"/>
</dbReference>
<accession>A0A1J4KK10</accession>
<comment type="similarity">
    <text evidence="1">Belongs to the ORC2 family.</text>
</comment>
<proteinExistence type="inferred from homology"/>
<reference evidence="3" key="1">
    <citation type="submission" date="2016-10" db="EMBL/GenBank/DDBJ databases">
        <authorList>
            <person name="Benchimol M."/>
            <person name="Almeida L.G."/>
            <person name="Vasconcelos A.T."/>
            <person name="Perreira-Neves A."/>
            <person name="Rosa I.A."/>
            <person name="Tasca T."/>
            <person name="Bogo M.R."/>
            <person name="de Souza W."/>
        </authorList>
    </citation>
    <scope>NUCLEOTIDE SEQUENCE [LARGE SCALE GENOMIC DNA]</scope>
    <source>
        <strain evidence="3">K</strain>
    </source>
</reference>
<comment type="subunit">
    <text evidence="1">Component of the origin recognition complex (ORC).</text>
</comment>
<keyword evidence="4" id="KW-1185">Reference proteome</keyword>
<evidence type="ECO:0000259" key="2">
    <source>
        <dbReference type="Pfam" id="PF04084"/>
    </source>
</evidence>
<dbReference type="PANTHER" id="PTHR14052:SF0">
    <property type="entry name" value="ORIGIN RECOGNITION COMPLEX SUBUNIT 2"/>
    <property type="match status" value="1"/>
</dbReference>
<sequence length="320" mass="36178">MEIDLIADARDYEKYFYMVAEGPRSTNSKTDISEIAGAFERQAVPVKSNKPLDTTEFEKSYPKWSLILQKFSLLFYGLGSKIELLRHFSKNYLGKFGYVVEADMFSGQSKLFNSTITALCDVSFAENNTLTSLIQNLKSRNQKAFIVLHSIDHEALNEHDFQNNLIQCAESGVIHIIASIDRTPLLPLRFLSGMKFFPIKVETDRYYTQEIGFSNNTKSGSSLDSIDRFVSVLKTLTDTANGIYRVLLKHQISTGDGLNKNEWTDMAATKLCVKMKGTFTTNVTEFLDHKLITEKKGGDFYTIPLQPLQLKTLLSKLDGE</sequence>
<evidence type="ECO:0000313" key="3">
    <source>
        <dbReference type="EMBL" id="OHT11641.1"/>
    </source>
</evidence>
<organism evidence="3 4">
    <name type="scientific">Tritrichomonas foetus</name>
    <dbReference type="NCBI Taxonomy" id="1144522"/>
    <lineage>
        <taxon>Eukaryota</taxon>
        <taxon>Metamonada</taxon>
        <taxon>Parabasalia</taxon>
        <taxon>Tritrichomonadida</taxon>
        <taxon>Tritrichomonadidae</taxon>
        <taxon>Tritrichomonas</taxon>
    </lineage>
</organism>
<dbReference type="Pfam" id="PF04084">
    <property type="entry name" value="RecA-like_ORC2"/>
    <property type="match status" value="1"/>
</dbReference>
<dbReference type="AlphaFoldDB" id="A0A1J4KK10"/>
<comment type="subcellular location">
    <subcellularLocation>
        <location evidence="1">Nucleus</location>
    </subcellularLocation>
</comment>
<dbReference type="RefSeq" id="XP_068364777.1">
    <property type="nucleotide sequence ID" value="XM_068491550.1"/>
</dbReference>
<dbReference type="GO" id="GO:0005664">
    <property type="term" value="C:nuclear origin of replication recognition complex"/>
    <property type="evidence" value="ECO:0007669"/>
    <property type="project" value="UniProtKB-UniRule"/>
</dbReference>
<dbReference type="EMBL" id="MLAK01000582">
    <property type="protein sequence ID" value="OHT11641.1"/>
    <property type="molecule type" value="Genomic_DNA"/>
</dbReference>
<gene>
    <name evidence="3" type="ORF">TRFO_03843</name>
</gene>
<dbReference type="OrthoDB" id="346673at2759"/>
<evidence type="ECO:0000256" key="1">
    <source>
        <dbReference type="RuleBase" id="RU368084"/>
    </source>
</evidence>
<comment type="caution">
    <text evidence="3">The sequence shown here is derived from an EMBL/GenBank/DDBJ whole genome shotgun (WGS) entry which is preliminary data.</text>
</comment>
<keyword evidence="1" id="KW-0539">Nucleus</keyword>
<dbReference type="GeneID" id="94826254"/>
<dbReference type="Proteomes" id="UP000179807">
    <property type="component" value="Unassembled WGS sequence"/>
</dbReference>
<feature type="domain" description="Origin recognition complex subunit 2 RecA-like" evidence="2">
    <location>
        <begin position="57"/>
        <end position="182"/>
    </location>
</feature>
<name>A0A1J4KK10_9EUKA</name>